<feature type="compositionally biased region" description="Basic and acidic residues" evidence="2">
    <location>
        <begin position="438"/>
        <end position="471"/>
    </location>
</feature>
<dbReference type="InterPro" id="IPR028889">
    <property type="entry name" value="USP"/>
</dbReference>
<dbReference type="GO" id="GO:0005634">
    <property type="term" value="C:nucleus"/>
    <property type="evidence" value="ECO:0007669"/>
    <property type="project" value="TreeGrafter"/>
</dbReference>
<dbReference type="SUPFAM" id="SSF54001">
    <property type="entry name" value="Cysteine proteinases"/>
    <property type="match status" value="1"/>
</dbReference>
<dbReference type="STRING" id="244447.ENSCSEP00000006825"/>
<dbReference type="AlphaFoldDB" id="A0A3P8V344"/>
<evidence type="ECO:0000313" key="5">
    <source>
        <dbReference type="Proteomes" id="UP000265120"/>
    </source>
</evidence>
<feature type="domain" description="USP" evidence="3">
    <location>
        <begin position="17"/>
        <end position="297"/>
    </location>
</feature>
<keyword evidence="1" id="KW-0645">Protease</keyword>
<comment type="similarity">
    <text evidence="1">Belongs to the peptidase C19 family.</text>
</comment>
<feature type="compositionally biased region" description="Basic and acidic residues" evidence="2">
    <location>
        <begin position="379"/>
        <end position="403"/>
    </location>
</feature>
<dbReference type="CDD" id="cd02257">
    <property type="entry name" value="Peptidase_C19"/>
    <property type="match status" value="1"/>
</dbReference>
<keyword evidence="5" id="KW-1185">Reference proteome</keyword>
<dbReference type="InterPro" id="IPR018200">
    <property type="entry name" value="USP_CS"/>
</dbReference>
<dbReference type="PANTHER" id="PTHR24006:SF899">
    <property type="entry name" value="UBIQUITIN CARBOXYL-TERMINAL HYDROLASE"/>
    <property type="match status" value="1"/>
</dbReference>
<dbReference type="GeneID" id="103388161"/>
<dbReference type="RefSeq" id="XP_008321273.1">
    <property type="nucleotide sequence ID" value="XM_008323051.3"/>
</dbReference>
<dbReference type="GO" id="GO:0006508">
    <property type="term" value="P:proteolysis"/>
    <property type="evidence" value="ECO:0007669"/>
    <property type="project" value="UniProtKB-KW"/>
</dbReference>
<dbReference type="GO" id="GO:0004843">
    <property type="term" value="F:cysteine-type deubiquitinase activity"/>
    <property type="evidence" value="ECO:0007669"/>
    <property type="project" value="UniProtKB-UniRule"/>
</dbReference>
<keyword evidence="1" id="KW-0788">Thiol protease</keyword>
<sequence>MDMKRLKRPAGPSVRYHGLKNQGALCYLNSVLQVLFMTRDFRQSVHSSRSSRKSDCIDGQLTSLFDKLENRTSHVSDQLRKELGVNTVSEQRDAAEFFEKILTHTSSEASKVFHGELTHRTRCSTCDTVTATDGHFWHLPLDLMDSNSKHYSVVDGVEKYFQTTRLSEENQIYCEVCDSKRDVSIDCVIKYHPLVLTLLLKRFEFDINHMTHVKTERDVDIPLQLRLPQNQMYELYAIVEHVGNLKNGHYTALIKSQDDDKWYNFNDSSVTLPDFQPFQVDPTDRSSSAYLLFYRKKTIKKSFKRAPEDNGANKEPFHKRERDHEEKTDSSRQPEDRYTKKPRRDSDEKGKHVEKDNGFKYRTSPDSHYHQGQNHRTPAKTEPRRSEHDRKEGRDGDSQRSHQGEGGQEEGPKLNSSSNRGDQNHGRFQRHSVPLNRDSSEGRQRQTRDQEYRSAGRQRVGEEEMLRKSLSTEEANQKQGPAALGHRGRKKTTETTSDNEDKMIESLQPKFENLTLSTVKCTRERTRCGCVPFRWSWRKIRRRLRLERKKKKEKKKRKEKKNKIISIC</sequence>
<dbReference type="InParanoid" id="A0A3P8V344"/>
<dbReference type="InterPro" id="IPR001394">
    <property type="entry name" value="Peptidase_C19_UCH"/>
</dbReference>
<dbReference type="GO" id="GO:0005829">
    <property type="term" value="C:cytosol"/>
    <property type="evidence" value="ECO:0007669"/>
    <property type="project" value="TreeGrafter"/>
</dbReference>
<reference evidence="4" key="3">
    <citation type="submission" date="2025-09" db="UniProtKB">
        <authorList>
            <consortium name="Ensembl"/>
        </authorList>
    </citation>
    <scope>IDENTIFICATION</scope>
</reference>
<feature type="compositionally biased region" description="Basic and acidic residues" evidence="2">
    <location>
        <begin position="305"/>
        <end position="369"/>
    </location>
</feature>
<dbReference type="InterPro" id="IPR038765">
    <property type="entry name" value="Papain-like_cys_pep_sf"/>
</dbReference>
<proteinExistence type="inferred from homology"/>
<dbReference type="Pfam" id="PF00443">
    <property type="entry name" value="UCH"/>
    <property type="match status" value="1"/>
</dbReference>
<reference evidence="4" key="2">
    <citation type="submission" date="2025-08" db="UniProtKB">
        <authorList>
            <consortium name="Ensembl"/>
        </authorList>
    </citation>
    <scope>IDENTIFICATION</scope>
</reference>
<dbReference type="PROSITE" id="PS00973">
    <property type="entry name" value="USP_2"/>
    <property type="match status" value="1"/>
</dbReference>
<accession>A0A3P8V344</accession>
<reference evidence="4 5" key="1">
    <citation type="journal article" date="2014" name="Nat. Genet.">
        <title>Whole-genome sequence of a flatfish provides insights into ZW sex chromosome evolution and adaptation to a benthic lifestyle.</title>
        <authorList>
            <person name="Chen S."/>
            <person name="Zhang G."/>
            <person name="Shao C."/>
            <person name="Huang Q."/>
            <person name="Liu G."/>
            <person name="Zhang P."/>
            <person name="Song W."/>
            <person name="An N."/>
            <person name="Chalopin D."/>
            <person name="Volff J.N."/>
            <person name="Hong Y."/>
            <person name="Li Q."/>
            <person name="Sha Z."/>
            <person name="Zhou H."/>
            <person name="Xie M."/>
            <person name="Yu Q."/>
            <person name="Liu Y."/>
            <person name="Xiang H."/>
            <person name="Wang N."/>
            <person name="Wu K."/>
            <person name="Yang C."/>
            <person name="Zhou Q."/>
            <person name="Liao X."/>
            <person name="Yang L."/>
            <person name="Hu Q."/>
            <person name="Zhang J."/>
            <person name="Meng L."/>
            <person name="Jin L."/>
            <person name="Tian Y."/>
            <person name="Lian J."/>
            <person name="Yang J."/>
            <person name="Miao G."/>
            <person name="Liu S."/>
            <person name="Liang Z."/>
            <person name="Yan F."/>
            <person name="Li Y."/>
            <person name="Sun B."/>
            <person name="Zhang H."/>
            <person name="Zhang J."/>
            <person name="Zhu Y."/>
            <person name="Du M."/>
            <person name="Zhao Y."/>
            <person name="Schartl M."/>
            <person name="Tang Q."/>
            <person name="Wang J."/>
        </authorList>
    </citation>
    <scope>NUCLEOTIDE SEQUENCE</scope>
</reference>
<dbReference type="KEGG" id="csem:103388161"/>
<dbReference type="Ensembl" id="ENSCSET00000006900.1">
    <property type="protein sequence ID" value="ENSCSEP00000006825.1"/>
    <property type="gene ID" value="ENSCSEG00000004413.1"/>
</dbReference>
<evidence type="ECO:0000313" key="4">
    <source>
        <dbReference type="Ensembl" id="ENSCSEP00000006825.1"/>
    </source>
</evidence>
<feature type="region of interest" description="Disordered" evidence="2">
    <location>
        <begin position="547"/>
        <end position="568"/>
    </location>
</feature>
<evidence type="ECO:0000256" key="1">
    <source>
        <dbReference type="RuleBase" id="RU366025"/>
    </source>
</evidence>
<comment type="catalytic activity">
    <reaction evidence="1">
        <text>Thiol-dependent hydrolysis of ester, thioester, amide, peptide and isopeptide bonds formed by the C-terminal Gly of ubiquitin (a 76-residue protein attached to proteins as an intracellular targeting signal).</text>
        <dbReference type="EC" id="3.4.19.12"/>
    </reaction>
</comment>
<protein>
    <recommendedName>
        <fullName evidence="1">Ubiquitin carboxyl-terminal hydrolase</fullName>
        <ecNumber evidence="1">3.4.19.12</ecNumber>
    </recommendedName>
</protein>
<dbReference type="OrthoDB" id="292964at2759"/>
<feature type="region of interest" description="Disordered" evidence="2">
    <location>
        <begin position="304"/>
        <end position="502"/>
    </location>
</feature>
<dbReference type="EC" id="3.4.19.12" evidence="1"/>
<dbReference type="OMA" id="KCTRERT"/>
<dbReference type="PANTHER" id="PTHR24006">
    <property type="entry name" value="UBIQUITIN CARBOXYL-TERMINAL HYDROLASE"/>
    <property type="match status" value="1"/>
</dbReference>
<dbReference type="Proteomes" id="UP000265120">
    <property type="component" value="Chromosome 1"/>
</dbReference>
<evidence type="ECO:0000256" key="2">
    <source>
        <dbReference type="SAM" id="MobiDB-lite"/>
    </source>
</evidence>
<dbReference type="InterPro" id="IPR050164">
    <property type="entry name" value="Peptidase_C19"/>
</dbReference>
<dbReference type="PROSITE" id="PS00972">
    <property type="entry name" value="USP_1"/>
    <property type="match status" value="1"/>
</dbReference>
<keyword evidence="1" id="KW-0378">Hydrolase</keyword>
<organism evidence="4 5">
    <name type="scientific">Cynoglossus semilaevis</name>
    <name type="common">Tongue sole</name>
    <dbReference type="NCBI Taxonomy" id="244447"/>
    <lineage>
        <taxon>Eukaryota</taxon>
        <taxon>Metazoa</taxon>
        <taxon>Chordata</taxon>
        <taxon>Craniata</taxon>
        <taxon>Vertebrata</taxon>
        <taxon>Euteleostomi</taxon>
        <taxon>Actinopterygii</taxon>
        <taxon>Neopterygii</taxon>
        <taxon>Teleostei</taxon>
        <taxon>Neoteleostei</taxon>
        <taxon>Acanthomorphata</taxon>
        <taxon>Carangaria</taxon>
        <taxon>Pleuronectiformes</taxon>
        <taxon>Pleuronectoidei</taxon>
        <taxon>Cynoglossidae</taxon>
        <taxon>Cynoglossinae</taxon>
        <taxon>Cynoglossus</taxon>
    </lineage>
</organism>
<keyword evidence="1" id="KW-0833">Ubl conjugation pathway</keyword>
<dbReference type="GeneTree" id="ENSGT00940000168713"/>
<dbReference type="PROSITE" id="PS50235">
    <property type="entry name" value="USP_3"/>
    <property type="match status" value="1"/>
</dbReference>
<dbReference type="GO" id="GO:0016579">
    <property type="term" value="P:protein deubiquitination"/>
    <property type="evidence" value="ECO:0007669"/>
    <property type="project" value="InterPro"/>
</dbReference>
<evidence type="ECO:0000259" key="3">
    <source>
        <dbReference type="PROSITE" id="PS50235"/>
    </source>
</evidence>
<name>A0A3P8V344_CYNSE</name>
<dbReference type="Gene3D" id="3.90.70.10">
    <property type="entry name" value="Cysteine proteinases"/>
    <property type="match status" value="1"/>
</dbReference>